<protein>
    <submittedName>
        <fullName evidence="2">Uncharacterized protein</fullName>
    </submittedName>
</protein>
<keyword evidence="3" id="KW-1185">Reference proteome</keyword>
<proteinExistence type="predicted"/>
<accession>A0ABS6RYA8</accession>
<gene>
    <name evidence="2" type="ORF">HWQ67_06405</name>
</gene>
<dbReference type="EMBL" id="JABXWD010000083">
    <property type="protein sequence ID" value="MBV6341213.1"/>
    <property type="molecule type" value="Genomic_DNA"/>
</dbReference>
<organism evidence="2 3">
    <name type="scientific">Candidatus Magnetobacterium casense</name>
    <dbReference type="NCBI Taxonomy" id="1455061"/>
    <lineage>
        <taxon>Bacteria</taxon>
        <taxon>Pseudomonadati</taxon>
        <taxon>Nitrospirota</taxon>
        <taxon>Thermodesulfovibrionia</taxon>
        <taxon>Thermodesulfovibrionales</taxon>
        <taxon>Candidatus Magnetobacteriaceae</taxon>
        <taxon>Candidatus Magnetobacterium</taxon>
    </lineage>
</organism>
<sequence>MESLRLELGIGNEPEPVNKEAKTDDGFGLPEVIGAFALMSMAALIQVQF</sequence>
<reference evidence="2 3" key="1">
    <citation type="journal article" date="2020" name="J Geophys Res Biogeosci">
        <title>Magnetotaxis as an Adaptation to Enable Bacterial Shuttling of Microbial Sulfur and Sulfur Cycling Across Aquatic Oxic#Anoxic Interfaces.</title>
        <authorList>
            <person name="Li J."/>
            <person name="Liu P."/>
            <person name="Wang J."/>
            <person name="Roberts A.P."/>
            <person name="Pan Y."/>
        </authorList>
    </citation>
    <scope>NUCLEOTIDE SEQUENCE [LARGE SCALE GENOMIC DNA]</scope>
    <source>
        <strain evidence="2 3">MYR-1_YQ</strain>
    </source>
</reference>
<name>A0ABS6RYA8_9BACT</name>
<feature type="region of interest" description="Disordered" evidence="1">
    <location>
        <begin position="1"/>
        <end position="24"/>
    </location>
</feature>
<evidence type="ECO:0000256" key="1">
    <source>
        <dbReference type="SAM" id="MobiDB-lite"/>
    </source>
</evidence>
<comment type="caution">
    <text evidence="2">The sequence shown here is derived from an EMBL/GenBank/DDBJ whole genome shotgun (WGS) entry which is preliminary data.</text>
</comment>
<evidence type="ECO:0000313" key="3">
    <source>
        <dbReference type="Proteomes" id="UP001196980"/>
    </source>
</evidence>
<dbReference type="RefSeq" id="WP_218251842.1">
    <property type="nucleotide sequence ID" value="NZ_JABXWD010000083.1"/>
</dbReference>
<dbReference type="Proteomes" id="UP001196980">
    <property type="component" value="Unassembled WGS sequence"/>
</dbReference>
<evidence type="ECO:0000313" key="2">
    <source>
        <dbReference type="EMBL" id="MBV6341213.1"/>
    </source>
</evidence>